<evidence type="ECO:0000313" key="2">
    <source>
        <dbReference type="Proteomes" id="UP000676325"/>
    </source>
</evidence>
<dbReference type="Gene3D" id="3.40.50.1000">
    <property type="entry name" value="HAD superfamily/HAD-like"/>
    <property type="match status" value="1"/>
</dbReference>
<proteinExistence type="predicted"/>
<accession>A0A941E2E3</accession>
<dbReference type="SUPFAM" id="SSF56784">
    <property type="entry name" value="HAD-like"/>
    <property type="match status" value="1"/>
</dbReference>
<dbReference type="InterPro" id="IPR050155">
    <property type="entry name" value="HAD-like_hydrolase_sf"/>
</dbReference>
<reference evidence="1" key="1">
    <citation type="submission" date="2021-04" db="EMBL/GenBank/DDBJ databases">
        <title>Genome based classification of Actinospica acidithermotolerans sp. nov., an actinobacterium isolated from an Indonesian hot spring.</title>
        <authorList>
            <person name="Kusuma A.B."/>
            <person name="Putra K.E."/>
            <person name="Nafisah S."/>
            <person name="Loh J."/>
            <person name="Nouioui I."/>
            <person name="Goodfellow M."/>
        </authorList>
    </citation>
    <scope>NUCLEOTIDE SEQUENCE</scope>
    <source>
        <strain evidence="1">MGRD01-02</strain>
    </source>
</reference>
<dbReference type="Proteomes" id="UP000676325">
    <property type="component" value="Unassembled WGS sequence"/>
</dbReference>
<organism evidence="1 2">
    <name type="scientific">Actinospica acidithermotolerans</name>
    <dbReference type="NCBI Taxonomy" id="2828514"/>
    <lineage>
        <taxon>Bacteria</taxon>
        <taxon>Bacillati</taxon>
        <taxon>Actinomycetota</taxon>
        <taxon>Actinomycetes</taxon>
        <taxon>Catenulisporales</taxon>
        <taxon>Actinospicaceae</taxon>
        <taxon>Actinospica</taxon>
    </lineage>
</organism>
<evidence type="ECO:0000313" key="1">
    <source>
        <dbReference type="EMBL" id="MBR7824885.1"/>
    </source>
</evidence>
<dbReference type="GO" id="GO:0008967">
    <property type="term" value="F:phosphoglycolate phosphatase activity"/>
    <property type="evidence" value="ECO:0007669"/>
    <property type="project" value="TreeGrafter"/>
</dbReference>
<dbReference type="InterPro" id="IPR036412">
    <property type="entry name" value="HAD-like_sf"/>
</dbReference>
<dbReference type="Gene3D" id="1.10.150.240">
    <property type="entry name" value="Putative phosphatase, domain 2"/>
    <property type="match status" value="1"/>
</dbReference>
<dbReference type="GO" id="GO:0005829">
    <property type="term" value="C:cytosol"/>
    <property type="evidence" value="ECO:0007669"/>
    <property type="project" value="TreeGrafter"/>
</dbReference>
<name>A0A941E2E3_9ACTN</name>
<keyword evidence="2" id="KW-1185">Reference proteome</keyword>
<dbReference type="PANTHER" id="PTHR43434:SF1">
    <property type="entry name" value="PHOSPHOGLYCOLATE PHOSPHATASE"/>
    <property type="match status" value="1"/>
</dbReference>
<dbReference type="InterPro" id="IPR023198">
    <property type="entry name" value="PGP-like_dom2"/>
</dbReference>
<dbReference type="PANTHER" id="PTHR43434">
    <property type="entry name" value="PHOSPHOGLYCOLATE PHOSPHATASE"/>
    <property type="match status" value="1"/>
</dbReference>
<dbReference type="EMBL" id="JAGSOH010000002">
    <property type="protein sequence ID" value="MBR7824885.1"/>
    <property type="molecule type" value="Genomic_DNA"/>
</dbReference>
<dbReference type="GO" id="GO:0006281">
    <property type="term" value="P:DNA repair"/>
    <property type="evidence" value="ECO:0007669"/>
    <property type="project" value="TreeGrafter"/>
</dbReference>
<keyword evidence="1" id="KW-0378">Hydrolase</keyword>
<dbReference type="Pfam" id="PF13242">
    <property type="entry name" value="Hydrolase_like"/>
    <property type="match status" value="1"/>
</dbReference>
<protein>
    <submittedName>
        <fullName evidence="1">HAD family hydrolase</fullName>
    </submittedName>
</protein>
<comment type="caution">
    <text evidence="1">The sequence shown here is derived from an EMBL/GenBank/DDBJ whole genome shotgun (WGS) entry which is preliminary data.</text>
</comment>
<sequence length="228" mass="24645">MRIRHIVWDWNGTLFDDQPLVTNSTNASLAAVGFPSLGGELYQDLYRRPLQDFYLAMVGRAFSAEEWELVEAAFSQTYSAGMYGCGLTADAITALDSWAPRSQSLLSMYDHDKLIPLVDSFGLAARLARVDGRPPALDYGPKTKYLAVHLTHLQSAYDGLEPAEVALVGDCVDDAMAALEVGATAVLYTGGSSSRRNLEAAGLGVPVVDSLIEAVELLRDDRSLSRGV</sequence>
<dbReference type="AlphaFoldDB" id="A0A941E2E3"/>
<dbReference type="InterPro" id="IPR023214">
    <property type="entry name" value="HAD_sf"/>
</dbReference>
<dbReference type="RefSeq" id="WP_212516040.1">
    <property type="nucleotide sequence ID" value="NZ_JAGSOH010000002.1"/>
</dbReference>
<gene>
    <name evidence="1" type="ORF">KDK95_01090</name>
</gene>